<evidence type="ECO:0000259" key="10">
    <source>
        <dbReference type="PROSITE" id="PS50262"/>
    </source>
</evidence>
<keyword evidence="4 8" id="KW-0297">G-protein coupled receptor</keyword>
<feature type="transmembrane region" description="Helical" evidence="9">
    <location>
        <begin position="7"/>
        <end position="25"/>
    </location>
</feature>
<evidence type="ECO:0000313" key="11">
    <source>
        <dbReference type="EnsemblMetazoa" id="CLYHEMP018495.1"/>
    </source>
</evidence>
<dbReference type="CDD" id="cd00637">
    <property type="entry name" value="7tm_classA_rhodopsin-like"/>
    <property type="match status" value="1"/>
</dbReference>
<feature type="transmembrane region" description="Helical" evidence="9">
    <location>
        <begin position="241"/>
        <end position="263"/>
    </location>
</feature>
<dbReference type="InterPro" id="IPR000276">
    <property type="entry name" value="GPCR_Rhodpsn"/>
</dbReference>
<evidence type="ECO:0000256" key="8">
    <source>
        <dbReference type="RuleBase" id="RU000688"/>
    </source>
</evidence>
<evidence type="ECO:0000256" key="5">
    <source>
        <dbReference type="ARBA" id="ARBA00023136"/>
    </source>
</evidence>
<keyword evidence="6 8" id="KW-0675">Receptor</keyword>
<evidence type="ECO:0000256" key="6">
    <source>
        <dbReference type="ARBA" id="ARBA00023170"/>
    </source>
</evidence>
<feature type="transmembrane region" description="Helical" evidence="9">
    <location>
        <begin position="200"/>
        <end position="221"/>
    </location>
</feature>
<dbReference type="SUPFAM" id="SSF81321">
    <property type="entry name" value="Family A G protein-coupled receptor-like"/>
    <property type="match status" value="1"/>
</dbReference>
<evidence type="ECO:0000313" key="12">
    <source>
        <dbReference type="Proteomes" id="UP000594262"/>
    </source>
</evidence>
<proteinExistence type="inferred from homology"/>
<evidence type="ECO:0000256" key="1">
    <source>
        <dbReference type="ARBA" id="ARBA00004141"/>
    </source>
</evidence>
<feature type="transmembrane region" description="Helical" evidence="9">
    <location>
        <begin position="121"/>
        <end position="139"/>
    </location>
</feature>
<keyword evidence="5 9" id="KW-0472">Membrane</keyword>
<dbReference type="Pfam" id="PF00001">
    <property type="entry name" value="7tm_1"/>
    <property type="match status" value="1"/>
</dbReference>
<comment type="subcellular location">
    <subcellularLocation>
        <location evidence="1">Membrane</location>
        <topology evidence="1">Multi-pass membrane protein</topology>
    </subcellularLocation>
</comment>
<name>A0A7M6DNN6_9CNID</name>
<comment type="similarity">
    <text evidence="8">Belongs to the G-protein coupled receptor 1 family.</text>
</comment>
<sequence length="420" mass="48362">MMSEQRLLTIFVLLVFIPILSSFIIDKNTTLEDLCASNPNITKEDCNCEKHQFFCKLLQDRDRQKGSNSTPQVPLRITCDEEMGYMRGVSNIIIGGIGIIGNVLVITVSFRYYWMTTRCHVLITILAFSDLATCIIRLWRNIPFLWTCHWVYSALSCKVGSSLLNTASYISMGLIVLIAVERYLGICHPFRTVMTKSRLVFLLLVNVAVGLLITTSLFLYTNLNEETKQCEIKWPSKKVSLFYAIINLIFFSLLPALVLAILYQRIIKVLKSTTRNLFKTNSMCFNSEKRRMKDNERIMKMVVTISVLFVALVFPNRIMWIAKDSLELEGIRPSKDFHFAYVFFAFIIYSLHAIVNPIIYSLMDKTFRRKAINTLMCKAIPRNKTDIWANSNTQASRITRLSTFKKENRYSQQIMTSGAL</sequence>
<evidence type="ECO:0000256" key="4">
    <source>
        <dbReference type="ARBA" id="ARBA00023040"/>
    </source>
</evidence>
<dbReference type="PANTHER" id="PTHR24243:SF224">
    <property type="entry name" value="G-PROTEIN COUPLED RECEPTOR 19-RELATED"/>
    <property type="match status" value="1"/>
</dbReference>
<feature type="transmembrane region" description="Helical" evidence="9">
    <location>
        <begin position="92"/>
        <end position="114"/>
    </location>
</feature>
<dbReference type="PRINTS" id="PR00237">
    <property type="entry name" value="GPCRRHODOPSN"/>
</dbReference>
<evidence type="ECO:0000256" key="9">
    <source>
        <dbReference type="SAM" id="Phobius"/>
    </source>
</evidence>
<accession>A0A7M6DNN6</accession>
<feature type="transmembrane region" description="Helical" evidence="9">
    <location>
        <begin position="159"/>
        <end position="180"/>
    </location>
</feature>
<dbReference type="PROSITE" id="PS50262">
    <property type="entry name" value="G_PROTEIN_RECEP_F1_2"/>
    <property type="match status" value="1"/>
</dbReference>
<keyword evidence="12" id="KW-1185">Reference proteome</keyword>
<dbReference type="Gene3D" id="1.20.1070.10">
    <property type="entry name" value="Rhodopsin 7-helix transmembrane proteins"/>
    <property type="match status" value="1"/>
</dbReference>
<evidence type="ECO:0000256" key="3">
    <source>
        <dbReference type="ARBA" id="ARBA00022989"/>
    </source>
</evidence>
<feature type="transmembrane region" description="Helical" evidence="9">
    <location>
        <begin position="338"/>
        <end position="360"/>
    </location>
</feature>
<dbReference type="RefSeq" id="XP_066928125.1">
    <property type="nucleotide sequence ID" value="XM_067072024.1"/>
</dbReference>
<reference evidence="11" key="1">
    <citation type="submission" date="2021-01" db="UniProtKB">
        <authorList>
            <consortium name="EnsemblMetazoa"/>
        </authorList>
    </citation>
    <scope>IDENTIFICATION</scope>
</reference>
<dbReference type="OrthoDB" id="5959258at2759"/>
<dbReference type="GO" id="GO:0004930">
    <property type="term" value="F:G protein-coupled receptor activity"/>
    <property type="evidence" value="ECO:0007669"/>
    <property type="project" value="UniProtKB-KW"/>
</dbReference>
<organism evidence="11 12">
    <name type="scientific">Clytia hemisphaerica</name>
    <dbReference type="NCBI Taxonomy" id="252671"/>
    <lineage>
        <taxon>Eukaryota</taxon>
        <taxon>Metazoa</taxon>
        <taxon>Cnidaria</taxon>
        <taxon>Hydrozoa</taxon>
        <taxon>Hydroidolina</taxon>
        <taxon>Leptothecata</taxon>
        <taxon>Obeliida</taxon>
        <taxon>Clytiidae</taxon>
        <taxon>Clytia</taxon>
    </lineage>
</organism>
<dbReference type="PROSITE" id="PS00237">
    <property type="entry name" value="G_PROTEIN_RECEP_F1_1"/>
    <property type="match status" value="1"/>
</dbReference>
<feature type="transmembrane region" description="Helical" evidence="9">
    <location>
        <begin position="298"/>
        <end position="318"/>
    </location>
</feature>
<evidence type="ECO:0000256" key="2">
    <source>
        <dbReference type="ARBA" id="ARBA00022692"/>
    </source>
</evidence>
<protein>
    <recommendedName>
        <fullName evidence="10">G-protein coupled receptors family 1 profile domain-containing protein</fullName>
    </recommendedName>
</protein>
<dbReference type="AlphaFoldDB" id="A0A7M6DNN6"/>
<feature type="domain" description="G-protein coupled receptors family 1 profile" evidence="10">
    <location>
        <begin position="101"/>
        <end position="360"/>
    </location>
</feature>
<dbReference type="PANTHER" id="PTHR24243">
    <property type="entry name" value="G-PROTEIN COUPLED RECEPTOR"/>
    <property type="match status" value="1"/>
</dbReference>
<dbReference type="GO" id="GO:0005886">
    <property type="term" value="C:plasma membrane"/>
    <property type="evidence" value="ECO:0007669"/>
    <property type="project" value="TreeGrafter"/>
</dbReference>
<evidence type="ECO:0000256" key="7">
    <source>
        <dbReference type="ARBA" id="ARBA00023224"/>
    </source>
</evidence>
<keyword evidence="2 8" id="KW-0812">Transmembrane</keyword>
<dbReference type="EnsemblMetazoa" id="CLYHEMT018495.1">
    <property type="protein sequence ID" value="CLYHEMP018495.1"/>
    <property type="gene ID" value="CLYHEMG018495"/>
</dbReference>
<keyword evidence="3 9" id="KW-1133">Transmembrane helix</keyword>
<keyword evidence="7 8" id="KW-0807">Transducer</keyword>
<dbReference type="Proteomes" id="UP000594262">
    <property type="component" value="Unplaced"/>
</dbReference>
<dbReference type="GeneID" id="136815568"/>
<dbReference type="InterPro" id="IPR017452">
    <property type="entry name" value="GPCR_Rhodpsn_7TM"/>
</dbReference>